<dbReference type="PANTHER" id="PTHR30121">
    <property type="entry name" value="UNCHARACTERIZED PROTEIN YJGR-RELATED"/>
    <property type="match status" value="1"/>
</dbReference>
<dbReference type="CDD" id="cd01127">
    <property type="entry name" value="TrwB_TraG_TraD_VirD4"/>
    <property type="match status" value="1"/>
</dbReference>
<dbReference type="Gene3D" id="3.40.50.300">
    <property type="entry name" value="P-loop containing nucleotide triphosphate hydrolases"/>
    <property type="match status" value="2"/>
</dbReference>
<feature type="transmembrane region" description="Helical" evidence="2">
    <location>
        <begin position="25"/>
        <end position="45"/>
    </location>
</feature>
<proteinExistence type="predicted"/>
<dbReference type="PANTHER" id="PTHR30121:SF6">
    <property type="entry name" value="SLR6007 PROTEIN"/>
    <property type="match status" value="1"/>
</dbReference>
<name>A0A8I1JGK4_PSEPU</name>
<protein>
    <submittedName>
        <fullName evidence="4">TraM recognition domain-containing protein</fullName>
    </submittedName>
</protein>
<reference evidence="4" key="1">
    <citation type="submission" date="2020-12" db="EMBL/GenBank/DDBJ databases">
        <title>Enhanced detection system for hospital associated transmission using whole genome sequencing surveillance.</title>
        <authorList>
            <person name="Harrison L.H."/>
            <person name="Van Tyne D."/>
            <person name="Marsh J.W."/>
            <person name="Griffith M.P."/>
            <person name="Snyder D.J."/>
            <person name="Cooper V.S."/>
            <person name="Mustapha M."/>
        </authorList>
    </citation>
    <scope>NUCLEOTIDE SEQUENCE</scope>
    <source>
        <strain evidence="4">PSB00042</strain>
    </source>
</reference>
<dbReference type="InterPro" id="IPR027417">
    <property type="entry name" value="P-loop_NTPase"/>
</dbReference>
<dbReference type="Pfam" id="PF12696">
    <property type="entry name" value="TraG-D_C"/>
    <property type="match status" value="1"/>
</dbReference>
<dbReference type="RefSeq" id="WP_198746531.1">
    <property type="nucleotide sequence ID" value="NZ_JAEHTE010000002.1"/>
</dbReference>
<evidence type="ECO:0000259" key="3">
    <source>
        <dbReference type="Pfam" id="PF12696"/>
    </source>
</evidence>
<feature type="region of interest" description="Disordered" evidence="1">
    <location>
        <begin position="659"/>
        <end position="711"/>
    </location>
</feature>
<feature type="transmembrane region" description="Helical" evidence="2">
    <location>
        <begin position="138"/>
        <end position="156"/>
    </location>
</feature>
<evidence type="ECO:0000256" key="1">
    <source>
        <dbReference type="SAM" id="MobiDB-lite"/>
    </source>
</evidence>
<evidence type="ECO:0000313" key="5">
    <source>
        <dbReference type="Proteomes" id="UP000637061"/>
    </source>
</evidence>
<keyword evidence="2" id="KW-1133">Transmembrane helix</keyword>
<dbReference type="SUPFAM" id="SSF52540">
    <property type="entry name" value="P-loop containing nucleoside triphosphate hydrolases"/>
    <property type="match status" value="1"/>
</dbReference>
<sequence length="850" mass="94091">MIHGVSKNADLDPSLMQREVRPLRYRIGDTFAFAGGPITAALAFLAVAVPIFGYASMSDFLLFFSIIFLLLARKYRRTYPLCRPADPDSPDPKTGKVGDGIILMGNDKITGETVWVSNDFARTHMLVFGSTGSGKTRFLLSLFYQALLLGSGVMYVDGKGDTTVFGMIFSMVRRLGREDDLMIINYLTGSKSGDAEDDGTRLSNTNNPFAYGPAEQLRSLIVSLMRDGGGDDMWKGRASALLAAVLQTLVYLRDQGELNMDVGKIRESLPLDRVLEFTQREDLPDRAITLLKKYLLDLPGYNEEDAIQGQLSPKCYEQHGYLTMQLTEVLSELSSTYKHIFDAPLGEVDYKDLVYNRRILFVMLPALEKDPDSLAGLGKLVVAGVRSALAPALGEKVEGSHEEVMDAKPTNSNVPFLLIMDEYGYYSVKGFSVVAAQARSLGMSVIFAGQDFPSFKKGSEDEAKSVVANTNIKVCMKLEDQGETLQLFLERAGDGEVVKAAGHEMKGDLLSAYADNLQTRSEKQKRINIRDLVSQKPGDAHILFGDMLFRCKLYFTNPRTSPEYRINKMLMVKAPSADTIKKLHETRSAISKIFEQGVSDTSKAKNLELDSGLKALFNAYEICRSRSQDPVVSSQMSFGMMEHKERLLDEAFVAAIKGGREPAAATQPPVTERAAEPARPSRIEPTVQEERRAPQKSAVETKAERLIAEPASEALAEDDELAEKIDSGMSFLRTGFEETPSIKDEARSIFRSISDMITDSIQEQIDDSEEAISPMQQEQSLPIKQMMAIEQENGLSAEEAFDEAKRGMEIIDERIHYPSDPQPSRLSAETVGKTLELMLAQIEKTKKGEA</sequence>
<dbReference type="InterPro" id="IPR051162">
    <property type="entry name" value="T4SS_component"/>
</dbReference>
<comment type="caution">
    <text evidence="4">The sequence shown here is derived from an EMBL/GenBank/DDBJ whole genome shotgun (WGS) entry which is preliminary data.</text>
</comment>
<feature type="domain" description="TraD/TraG TraM recognition site" evidence="3">
    <location>
        <begin position="415"/>
        <end position="515"/>
    </location>
</feature>
<accession>A0A8I1JGK4</accession>
<keyword evidence="2" id="KW-0472">Membrane</keyword>
<dbReference type="EMBL" id="JAEHTE010000002">
    <property type="protein sequence ID" value="MBI6882907.1"/>
    <property type="molecule type" value="Genomic_DNA"/>
</dbReference>
<dbReference type="Proteomes" id="UP000637061">
    <property type="component" value="Unassembled WGS sequence"/>
</dbReference>
<feature type="compositionally biased region" description="Basic and acidic residues" evidence="1">
    <location>
        <begin position="673"/>
        <end position="707"/>
    </location>
</feature>
<evidence type="ECO:0000313" key="4">
    <source>
        <dbReference type="EMBL" id="MBI6882907.1"/>
    </source>
</evidence>
<dbReference type="AlphaFoldDB" id="A0A8I1JGK4"/>
<gene>
    <name evidence="4" type="ORF">JEU22_03195</name>
</gene>
<evidence type="ECO:0000256" key="2">
    <source>
        <dbReference type="SAM" id="Phobius"/>
    </source>
</evidence>
<keyword evidence="2" id="KW-0812">Transmembrane</keyword>
<organism evidence="4 5">
    <name type="scientific">Pseudomonas putida</name>
    <name type="common">Arthrobacter siderocapsulatus</name>
    <dbReference type="NCBI Taxonomy" id="303"/>
    <lineage>
        <taxon>Bacteria</taxon>
        <taxon>Pseudomonadati</taxon>
        <taxon>Pseudomonadota</taxon>
        <taxon>Gammaproteobacteria</taxon>
        <taxon>Pseudomonadales</taxon>
        <taxon>Pseudomonadaceae</taxon>
        <taxon>Pseudomonas</taxon>
    </lineage>
</organism>
<dbReference type="InterPro" id="IPR032689">
    <property type="entry name" value="TraG-D_C"/>
</dbReference>
<feature type="transmembrane region" description="Helical" evidence="2">
    <location>
        <begin position="51"/>
        <end position="71"/>
    </location>
</feature>